<evidence type="ECO:0000256" key="2">
    <source>
        <dbReference type="ARBA" id="ARBA00006955"/>
    </source>
</evidence>
<accession>A0A8X8BYW1</accession>
<evidence type="ECO:0000256" key="7">
    <source>
        <dbReference type="RuleBase" id="RU000383"/>
    </source>
</evidence>
<evidence type="ECO:0000313" key="10">
    <source>
        <dbReference type="EMBL" id="KAG2470581.1"/>
    </source>
</evidence>
<evidence type="ECO:0000256" key="3">
    <source>
        <dbReference type="ARBA" id="ARBA00022618"/>
    </source>
</evidence>
<keyword evidence="3" id="KW-0132">Cell division</keyword>
<evidence type="ECO:0000256" key="4">
    <source>
        <dbReference type="ARBA" id="ARBA00022776"/>
    </source>
</evidence>
<dbReference type="InterPro" id="IPR004367">
    <property type="entry name" value="Cyclin_C-dom"/>
</dbReference>
<dbReference type="PANTHER" id="PTHR10177">
    <property type="entry name" value="CYCLINS"/>
    <property type="match status" value="1"/>
</dbReference>
<comment type="similarity">
    <text evidence="2">Belongs to the cyclin family. Cyclin AB subfamily.</text>
</comment>
<dbReference type="Proteomes" id="UP000886611">
    <property type="component" value="Unassembled WGS sequence"/>
</dbReference>
<comment type="function">
    <text evidence="1">Essential for the control of the cell cycle at the G2/M (mitosis) transition.</text>
</comment>
<dbReference type="InterPro" id="IPR048258">
    <property type="entry name" value="Cyclins_cyclin-box"/>
</dbReference>
<dbReference type="SUPFAM" id="SSF47954">
    <property type="entry name" value="Cyclin-like"/>
    <property type="match status" value="2"/>
</dbReference>
<dbReference type="Gene3D" id="1.10.472.10">
    <property type="entry name" value="Cyclin-like"/>
    <property type="match status" value="2"/>
</dbReference>
<dbReference type="AlphaFoldDB" id="A0A8X8BYW1"/>
<feature type="domain" description="Cyclin-like" evidence="8">
    <location>
        <begin position="180"/>
        <end position="264"/>
    </location>
</feature>
<feature type="domain" description="Cyclin-like" evidence="8">
    <location>
        <begin position="277"/>
        <end position="358"/>
    </location>
</feature>
<evidence type="ECO:0000256" key="5">
    <source>
        <dbReference type="ARBA" id="ARBA00023127"/>
    </source>
</evidence>
<name>A0A8X8BYW1_POLSE</name>
<dbReference type="GO" id="GO:0051301">
    <property type="term" value="P:cell division"/>
    <property type="evidence" value="ECO:0007669"/>
    <property type="project" value="UniProtKB-KW"/>
</dbReference>
<dbReference type="PROSITE" id="PS00292">
    <property type="entry name" value="CYCLINS"/>
    <property type="match status" value="1"/>
</dbReference>
<dbReference type="Pfam" id="PF00134">
    <property type="entry name" value="Cyclin_N"/>
    <property type="match status" value="1"/>
</dbReference>
<dbReference type="SMART" id="SM01332">
    <property type="entry name" value="Cyclin_C"/>
    <property type="match status" value="1"/>
</dbReference>
<feature type="non-terminal residue" evidence="10">
    <location>
        <position position="407"/>
    </location>
</feature>
<organism evidence="10 11">
    <name type="scientific">Polypterus senegalus</name>
    <name type="common">Senegal bichir</name>
    <dbReference type="NCBI Taxonomy" id="55291"/>
    <lineage>
        <taxon>Eukaryota</taxon>
        <taxon>Metazoa</taxon>
        <taxon>Chordata</taxon>
        <taxon>Craniata</taxon>
        <taxon>Vertebrata</taxon>
        <taxon>Euteleostomi</taxon>
        <taxon>Actinopterygii</taxon>
        <taxon>Polypteriformes</taxon>
        <taxon>Polypteridae</taxon>
        <taxon>Polypterus</taxon>
    </lineage>
</organism>
<protein>
    <submittedName>
        <fullName evidence="10">CCNB2 protein</fullName>
    </submittedName>
</protein>
<dbReference type="Pfam" id="PF02984">
    <property type="entry name" value="Cyclin_C"/>
    <property type="match status" value="1"/>
</dbReference>
<dbReference type="EMBL" id="JAATIS010000094">
    <property type="protein sequence ID" value="KAG2470581.1"/>
    <property type="molecule type" value="Genomic_DNA"/>
</dbReference>
<dbReference type="InterPro" id="IPR039361">
    <property type="entry name" value="Cyclin"/>
</dbReference>
<dbReference type="SMART" id="SM00385">
    <property type="entry name" value="CYCLIN"/>
    <property type="match status" value="2"/>
</dbReference>
<evidence type="ECO:0000256" key="6">
    <source>
        <dbReference type="ARBA" id="ARBA00023306"/>
    </source>
</evidence>
<dbReference type="InterPro" id="IPR046965">
    <property type="entry name" value="Cyclin_A/B-like"/>
</dbReference>
<dbReference type="GO" id="GO:0005829">
    <property type="term" value="C:cytosol"/>
    <property type="evidence" value="ECO:0007669"/>
    <property type="project" value="UniProtKB-ARBA"/>
</dbReference>
<evidence type="ECO:0000256" key="1">
    <source>
        <dbReference type="ARBA" id="ARBA00003222"/>
    </source>
</evidence>
<dbReference type="InterPro" id="IPR013763">
    <property type="entry name" value="Cyclin-like_dom"/>
</dbReference>
<feature type="non-terminal residue" evidence="10">
    <location>
        <position position="1"/>
    </location>
</feature>
<comment type="caution">
    <text evidence="10">The sequence shown here is derived from an EMBL/GenBank/DDBJ whole genome shotgun (WGS) entry which is preliminary data.</text>
</comment>
<proteinExistence type="inferred from homology"/>
<keyword evidence="5 7" id="KW-0195">Cyclin</keyword>
<sequence length="407" mass="45945">MQLNKEPINQFCTVESNKDSYSNLKTQNVRDVENMVAPKLKSQGEMKRAVLGELSNCAGVKGGLVKKTESFKASVVKGPPVAATTKPTVNITVRQRAAATKNIVPTSTKNPEKELCQAFSCALLNVHDIDVNDAENPQLCSEYVKDIYQYLRQLELQQSVRPRFLEGQEINERMRAILLDWLIQVHSRFQLLQETLYLTVSILDRFLQSQPVSRKRLQLVGVTAMFIASKYEEIYPPGVGDFVYITDDTFSKAQVYEMEILILQVLNYELGRPLPPHFLRRASKAGNADSKKHTLAKYLMELTLLDYEMAHYHPSEIAAAGLCLSQKLLDGSTWSPVQVCYTSYSAEHLEPIIQHMAKNVVKVNEGLTKYVAVKNKYSSSKLLKISTIQELKSTFIKELAAPLLKRN</sequence>
<dbReference type="GO" id="GO:0044772">
    <property type="term" value="P:mitotic cell cycle phase transition"/>
    <property type="evidence" value="ECO:0007669"/>
    <property type="project" value="InterPro"/>
</dbReference>
<gene>
    <name evidence="10" type="primary">Ccnb2</name>
    <name evidence="10" type="ORF">GTO96_0006399</name>
</gene>
<evidence type="ECO:0000259" key="8">
    <source>
        <dbReference type="SMART" id="SM00385"/>
    </source>
</evidence>
<dbReference type="GO" id="GO:0016538">
    <property type="term" value="F:cyclin-dependent protein serine/threonine kinase regulator activity"/>
    <property type="evidence" value="ECO:0007669"/>
    <property type="project" value="InterPro"/>
</dbReference>
<dbReference type="InterPro" id="IPR036915">
    <property type="entry name" value="Cyclin-like_sf"/>
</dbReference>
<keyword evidence="11" id="KW-1185">Reference proteome</keyword>
<evidence type="ECO:0000313" key="11">
    <source>
        <dbReference type="Proteomes" id="UP000886611"/>
    </source>
</evidence>
<reference evidence="10 11" key="1">
    <citation type="journal article" date="2021" name="Cell">
        <title>Tracing the genetic footprints of vertebrate landing in non-teleost ray-finned fishes.</title>
        <authorList>
            <person name="Bi X."/>
            <person name="Wang K."/>
            <person name="Yang L."/>
            <person name="Pan H."/>
            <person name="Jiang H."/>
            <person name="Wei Q."/>
            <person name="Fang M."/>
            <person name="Yu H."/>
            <person name="Zhu C."/>
            <person name="Cai Y."/>
            <person name="He Y."/>
            <person name="Gan X."/>
            <person name="Zeng H."/>
            <person name="Yu D."/>
            <person name="Zhu Y."/>
            <person name="Jiang H."/>
            <person name="Qiu Q."/>
            <person name="Yang H."/>
            <person name="Zhang Y.E."/>
            <person name="Wang W."/>
            <person name="Zhu M."/>
            <person name="He S."/>
            <person name="Zhang G."/>
        </authorList>
    </citation>
    <scope>NUCLEOTIDE SEQUENCE [LARGE SCALE GENOMIC DNA]</scope>
    <source>
        <strain evidence="10">Bchr_013</strain>
    </source>
</reference>
<keyword evidence="4" id="KW-0498">Mitosis</keyword>
<dbReference type="PIRSF" id="PIRSF001771">
    <property type="entry name" value="Cyclin_A_B_D_E"/>
    <property type="match status" value="1"/>
</dbReference>
<dbReference type="FunFam" id="1.10.472.10:FF:000198">
    <property type="entry name" value="G2/mitotic-specific cyclin-B1"/>
    <property type="match status" value="1"/>
</dbReference>
<keyword evidence="6" id="KW-0131">Cell cycle</keyword>
<feature type="domain" description="Cyclin C-terminal" evidence="9">
    <location>
        <begin position="273"/>
        <end position="391"/>
    </location>
</feature>
<dbReference type="InterPro" id="IPR006671">
    <property type="entry name" value="Cyclin_N"/>
</dbReference>
<evidence type="ECO:0000259" key="9">
    <source>
        <dbReference type="SMART" id="SM01332"/>
    </source>
</evidence>